<dbReference type="Proteomes" id="UP000887013">
    <property type="component" value="Unassembled WGS sequence"/>
</dbReference>
<reference evidence="1" key="1">
    <citation type="submission" date="2020-08" db="EMBL/GenBank/DDBJ databases">
        <title>Multicomponent nature underlies the extraordinary mechanical properties of spider dragline silk.</title>
        <authorList>
            <person name="Kono N."/>
            <person name="Nakamura H."/>
            <person name="Mori M."/>
            <person name="Yoshida Y."/>
            <person name="Ohtoshi R."/>
            <person name="Malay A.D."/>
            <person name="Moran D.A.P."/>
            <person name="Tomita M."/>
            <person name="Numata K."/>
            <person name="Arakawa K."/>
        </authorList>
    </citation>
    <scope>NUCLEOTIDE SEQUENCE</scope>
</reference>
<gene>
    <name evidence="1" type="ORF">NPIL_400671</name>
</gene>
<evidence type="ECO:0000313" key="1">
    <source>
        <dbReference type="EMBL" id="GFT28918.1"/>
    </source>
</evidence>
<accession>A0A8X6NSS2</accession>
<sequence length="92" mass="10543">MSLGRFSLKNKKPNVPELHRTCASVTIRDRLLELRLNGCSTKKKPLLSEMLRKQSLFREKIPMFTSFSNNGEKYFSVTRKVSQLGQISVGLK</sequence>
<dbReference type="AlphaFoldDB" id="A0A8X6NSS2"/>
<dbReference type="EMBL" id="BMAW01107358">
    <property type="protein sequence ID" value="GFT28918.1"/>
    <property type="molecule type" value="Genomic_DNA"/>
</dbReference>
<proteinExistence type="predicted"/>
<name>A0A8X6NSS2_NEPPI</name>
<organism evidence="1 2">
    <name type="scientific">Nephila pilipes</name>
    <name type="common">Giant wood spider</name>
    <name type="synonym">Nephila maculata</name>
    <dbReference type="NCBI Taxonomy" id="299642"/>
    <lineage>
        <taxon>Eukaryota</taxon>
        <taxon>Metazoa</taxon>
        <taxon>Ecdysozoa</taxon>
        <taxon>Arthropoda</taxon>
        <taxon>Chelicerata</taxon>
        <taxon>Arachnida</taxon>
        <taxon>Araneae</taxon>
        <taxon>Araneomorphae</taxon>
        <taxon>Entelegynae</taxon>
        <taxon>Araneoidea</taxon>
        <taxon>Nephilidae</taxon>
        <taxon>Nephila</taxon>
    </lineage>
</organism>
<comment type="caution">
    <text evidence="1">The sequence shown here is derived from an EMBL/GenBank/DDBJ whole genome shotgun (WGS) entry which is preliminary data.</text>
</comment>
<evidence type="ECO:0000313" key="2">
    <source>
        <dbReference type="Proteomes" id="UP000887013"/>
    </source>
</evidence>
<keyword evidence="2" id="KW-1185">Reference proteome</keyword>
<protein>
    <submittedName>
        <fullName evidence="1">Uncharacterized protein</fullName>
    </submittedName>
</protein>